<feature type="site" description="Important for catalytic activity, responsible for pKa modulation of the active site Glu and correct orientation of both the proton donor and substrate" evidence="5">
    <location>
        <position position="134"/>
    </location>
</feature>
<comment type="similarity">
    <text evidence="1 6">Belongs to the glycosyl hydrolase 43 family.</text>
</comment>
<dbReference type="EC" id="3.2.1.37" evidence="8"/>
<dbReference type="SUPFAM" id="SSF49899">
    <property type="entry name" value="Concanavalin A-like lectins/glucanases"/>
    <property type="match status" value="1"/>
</dbReference>
<keyword evidence="2 6" id="KW-0378">Hydrolase</keyword>
<evidence type="ECO:0000256" key="4">
    <source>
        <dbReference type="PIRSR" id="PIRSR606710-1"/>
    </source>
</evidence>
<evidence type="ECO:0000313" key="8">
    <source>
        <dbReference type="EMBL" id="MBB5226341.1"/>
    </source>
</evidence>
<feature type="active site" description="Proton acceptor" evidence="4">
    <location>
        <position position="20"/>
    </location>
</feature>
<dbReference type="Pfam" id="PF04616">
    <property type="entry name" value="Glyco_hydro_43"/>
    <property type="match status" value="1"/>
</dbReference>
<dbReference type="AlphaFoldDB" id="A0A7W8G9S5"/>
<proteinExistence type="inferred from homology"/>
<gene>
    <name evidence="8" type="ORF">HNP76_001714</name>
</gene>
<dbReference type="InterPro" id="IPR013320">
    <property type="entry name" value="ConA-like_dom_sf"/>
</dbReference>
<feature type="domain" description="Beta-xylosidase C-terminal Concanavalin A-like" evidence="7">
    <location>
        <begin position="346"/>
        <end position="539"/>
    </location>
</feature>
<dbReference type="PANTHER" id="PTHR42812:SF12">
    <property type="entry name" value="BETA-XYLOSIDASE-RELATED"/>
    <property type="match status" value="1"/>
</dbReference>
<dbReference type="InterPro" id="IPR023296">
    <property type="entry name" value="Glyco_hydro_beta-prop_sf"/>
</dbReference>
<dbReference type="InterPro" id="IPR041542">
    <property type="entry name" value="GH43_C2"/>
</dbReference>
<evidence type="ECO:0000256" key="2">
    <source>
        <dbReference type="ARBA" id="ARBA00022801"/>
    </source>
</evidence>
<dbReference type="RefSeq" id="WP_184659505.1">
    <property type="nucleotide sequence ID" value="NZ_CP031518.1"/>
</dbReference>
<name>A0A7W8G9S5_9SPIR</name>
<keyword evidence="3 6" id="KW-0326">Glycosidase</keyword>
<organism evidence="8 9">
    <name type="scientific">Treponema ruminis</name>
    <dbReference type="NCBI Taxonomy" id="744515"/>
    <lineage>
        <taxon>Bacteria</taxon>
        <taxon>Pseudomonadati</taxon>
        <taxon>Spirochaetota</taxon>
        <taxon>Spirochaetia</taxon>
        <taxon>Spirochaetales</taxon>
        <taxon>Treponemataceae</taxon>
        <taxon>Treponema</taxon>
    </lineage>
</organism>
<dbReference type="Gene3D" id="2.60.120.200">
    <property type="match status" value="1"/>
</dbReference>
<protein>
    <submittedName>
        <fullName evidence="8">Xylan 1,4-beta-xylosidase</fullName>
        <ecNumber evidence="8">3.2.1.37</ecNumber>
    </submittedName>
</protein>
<accession>A0A7W8G9S5</accession>
<dbReference type="InterPro" id="IPR051795">
    <property type="entry name" value="Glycosyl_Hydrlase_43"/>
</dbReference>
<evidence type="ECO:0000256" key="6">
    <source>
        <dbReference type="RuleBase" id="RU361187"/>
    </source>
</evidence>
<evidence type="ECO:0000256" key="5">
    <source>
        <dbReference type="PIRSR" id="PIRSR606710-2"/>
    </source>
</evidence>
<dbReference type="EMBL" id="JACHFQ010000005">
    <property type="protein sequence ID" value="MBB5226341.1"/>
    <property type="molecule type" value="Genomic_DNA"/>
</dbReference>
<dbReference type="Gene3D" id="2.115.10.20">
    <property type="entry name" value="Glycosyl hydrolase domain, family 43"/>
    <property type="match status" value="1"/>
</dbReference>
<evidence type="ECO:0000313" key="9">
    <source>
        <dbReference type="Proteomes" id="UP000518887"/>
    </source>
</evidence>
<dbReference type="InterPro" id="IPR006710">
    <property type="entry name" value="Glyco_hydro_43"/>
</dbReference>
<dbReference type="SUPFAM" id="SSF75005">
    <property type="entry name" value="Arabinanase/levansucrase/invertase"/>
    <property type="match status" value="1"/>
</dbReference>
<evidence type="ECO:0000259" key="7">
    <source>
        <dbReference type="Pfam" id="PF17851"/>
    </source>
</evidence>
<dbReference type="GO" id="GO:0009044">
    <property type="term" value="F:xylan 1,4-beta-xylosidase activity"/>
    <property type="evidence" value="ECO:0007669"/>
    <property type="project" value="UniProtKB-EC"/>
</dbReference>
<reference evidence="8 9" key="1">
    <citation type="submission" date="2020-08" db="EMBL/GenBank/DDBJ databases">
        <title>Genomic Encyclopedia of Type Strains, Phase IV (KMG-IV): sequencing the most valuable type-strain genomes for metagenomic binning, comparative biology and taxonomic classification.</title>
        <authorList>
            <person name="Goeker M."/>
        </authorList>
    </citation>
    <scope>NUCLEOTIDE SEQUENCE [LARGE SCALE GENOMIC DNA]</scope>
    <source>
        <strain evidence="8 9">DSM 103462</strain>
    </source>
</reference>
<keyword evidence="9" id="KW-1185">Reference proteome</keyword>
<dbReference type="GO" id="GO:0005975">
    <property type="term" value="P:carbohydrate metabolic process"/>
    <property type="evidence" value="ECO:0007669"/>
    <property type="project" value="InterPro"/>
</dbReference>
<comment type="caution">
    <text evidence="8">The sequence shown here is derived from an EMBL/GenBank/DDBJ whole genome shotgun (WGS) entry which is preliminary data.</text>
</comment>
<evidence type="ECO:0000256" key="3">
    <source>
        <dbReference type="ARBA" id="ARBA00023295"/>
    </source>
</evidence>
<dbReference type="Proteomes" id="UP000518887">
    <property type="component" value="Unassembled WGS sequence"/>
</dbReference>
<sequence>MENQKTVRVTNPILTGFHADPSICMANGEYFIANSTFEWYPGVEISRSKDLVHWTSVPSPLSEKRLLDMNGEKFSCGIWAPCLSYSDGLFWLIYTNVRNWNAGPHKDCPNFLTTAPSIEGPWSDPVFLNASGFDASMFHDDDGKHWYINMEWDFRETGYRQFSGIVMREYDPKTKTLGKERYKIFKGTDIGGVEGPHLYKRNGWYYIAAAEGGTDYKHALTVGRSKSVTGPYEVHPQNPLISGWGHDDEITIHKAGHGSWCSSIDGKRTYLVYLCGRPLPGKEDCVLGRETALAEIEWKDDWPYVKEPDGTLDNVPPDYVDVPVSADNDGIQSAPGWGKNHYTFEKGIPVDFKTLRTPADGRYSVTERPGWLRMYGGQSPWSFYEQSIFCRRQTDFKFVAETKIDFEPDYFQQYAGMVYRYDEETQYLLTVGYSETRGKILQVNTIMPPQLGFESWQQGMEIELEKGPVWMRLEVDHNKGWFSWSQDGKNFRKIRPICEPAKLSDEFCGMGFTGAFVGMFCVDTEFYKKPADFEYFDYTGFDRESK</sequence>
<dbReference type="PANTHER" id="PTHR42812">
    <property type="entry name" value="BETA-XYLOSIDASE"/>
    <property type="match status" value="1"/>
</dbReference>
<dbReference type="Pfam" id="PF17851">
    <property type="entry name" value="GH43_C2"/>
    <property type="match status" value="1"/>
</dbReference>
<evidence type="ECO:0000256" key="1">
    <source>
        <dbReference type="ARBA" id="ARBA00009865"/>
    </source>
</evidence>
<dbReference type="CDD" id="cd09000">
    <property type="entry name" value="GH43_SXA-like"/>
    <property type="match status" value="1"/>
</dbReference>
<feature type="active site" description="Proton donor" evidence="4">
    <location>
        <position position="194"/>
    </location>
</feature>